<dbReference type="InterPro" id="IPR036875">
    <property type="entry name" value="Znf_CCHC_sf"/>
</dbReference>
<dbReference type="Gene3D" id="1.10.340.70">
    <property type="match status" value="1"/>
</dbReference>
<evidence type="ECO:0000313" key="17">
    <source>
        <dbReference type="RefSeq" id="XP_052759352.1"/>
    </source>
</evidence>
<evidence type="ECO:0000256" key="9">
    <source>
        <dbReference type="ARBA" id="ARBA00023268"/>
    </source>
</evidence>
<dbReference type="Pfam" id="PF17919">
    <property type="entry name" value="RT_RNaseH_2"/>
    <property type="match status" value="1"/>
</dbReference>
<dbReference type="SUPFAM" id="SSF50630">
    <property type="entry name" value="Acid proteases"/>
    <property type="match status" value="1"/>
</dbReference>
<feature type="compositionally biased region" description="Polar residues" evidence="12">
    <location>
        <begin position="103"/>
        <end position="114"/>
    </location>
</feature>
<keyword evidence="10" id="KW-0862">Zinc</keyword>
<evidence type="ECO:0000256" key="3">
    <source>
        <dbReference type="ARBA" id="ARBA00022679"/>
    </source>
</evidence>
<keyword evidence="9" id="KW-0511">Multifunctional enzyme</keyword>
<dbReference type="InterPro" id="IPR001584">
    <property type="entry name" value="Integrase_cat-core"/>
</dbReference>
<dbReference type="InterPro" id="IPR050951">
    <property type="entry name" value="Retrovirus_Pol_polyprotein"/>
</dbReference>
<accession>A0ABM3N6Y6</accession>
<feature type="domain" description="CCHC-type" evidence="13">
    <location>
        <begin position="363"/>
        <end position="376"/>
    </location>
</feature>
<dbReference type="InterPro" id="IPR001878">
    <property type="entry name" value="Znf_CCHC"/>
</dbReference>
<dbReference type="InterPro" id="IPR041577">
    <property type="entry name" value="RT_RNaseH_2"/>
</dbReference>
<dbReference type="PANTHER" id="PTHR37984">
    <property type="entry name" value="PROTEIN CBG26694"/>
    <property type="match status" value="1"/>
</dbReference>
<dbReference type="Pfam" id="PF00078">
    <property type="entry name" value="RVT_1"/>
    <property type="match status" value="1"/>
</dbReference>
<feature type="domain" description="Reverse transcriptase" evidence="14">
    <location>
        <begin position="583"/>
        <end position="761"/>
    </location>
</feature>
<keyword evidence="10" id="KW-0863">Zinc-finger</keyword>
<evidence type="ECO:0000256" key="2">
    <source>
        <dbReference type="ARBA" id="ARBA00022670"/>
    </source>
</evidence>
<evidence type="ECO:0000256" key="4">
    <source>
        <dbReference type="ARBA" id="ARBA00022695"/>
    </source>
</evidence>
<dbReference type="PANTHER" id="PTHR37984:SF5">
    <property type="entry name" value="PROTEIN NYNRIN-LIKE"/>
    <property type="match status" value="1"/>
</dbReference>
<evidence type="ECO:0000259" key="15">
    <source>
        <dbReference type="PROSITE" id="PS50994"/>
    </source>
</evidence>
<evidence type="ECO:0000256" key="12">
    <source>
        <dbReference type="SAM" id="MobiDB-lite"/>
    </source>
</evidence>
<keyword evidence="6" id="KW-0064">Aspartyl protease</keyword>
<evidence type="ECO:0000256" key="5">
    <source>
        <dbReference type="ARBA" id="ARBA00022722"/>
    </source>
</evidence>
<keyword evidence="3" id="KW-0808">Transferase</keyword>
<evidence type="ECO:0000256" key="10">
    <source>
        <dbReference type="PROSITE-ProRule" id="PRU00047"/>
    </source>
</evidence>
<feature type="region of interest" description="Disordered" evidence="12">
    <location>
        <begin position="100"/>
        <end position="122"/>
    </location>
</feature>
<dbReference type="Gene3D" id="3.30.70.270">
    <property type="match status" value="2"/>
</dbReference>
<dbReference type="Pfam" id="PF17921">
    <property type="entry name" value="Integrase_H2C2"/>
    <property type="match status" value="1"/>
</dbReference>
<gene>
    <name evidence="17" type="primary">LOC128202582</name>
</gene>
<protein>
    <recommendedName>
        <fullName evidence="1">RNA-directed DNA polymerase</fullName>
        <ecNumber evidence="1">2.7.7.49</ecNumber>
    </recommendedName>
</protein>
<keyword evidence="7" id="KW-0378">Hydrolase</keyword>
<proteinExistence type="predicted"/>
<organism evidence="16 17">
    <name type="scientific">Galleria mellonella</name>
    <name type="common">Greater wax moth</name>
    <dbReference type="NCBI Taxonomy" id="7137"/>
    <lineage>
        <taxon>Eukaryota</taxon>
        <taxon>Metazoa</taxon>
        <taxon>Ecdysozoa</taxon>
        <taxon>Arthropoda</taxon>
        <taxon>Hexapoda</taxon>
        <taxon>Insecta</taxon>
        <taxon>Pterygota</taxon>
        <taxon>Neoptera</taxon>
        <taxon>Endopterygota</taxon>
        <taxon>Lepidoptera</taxon>
        <taxon>Glossata</taxon>
        <taxon>Ditrysia</taxon>
        <taxon>Pyraloidea</taxon>
        <taxon>Pyralidae</taxon>
        <taxon>Galleriinae</taxon>
        <taxon>Galleria</taxon>
    </lineage>
</organism>
<feature type="domain" description="CCHC-type" evidence="13">
    <location>
        <begin position="342"/>
        <end position="356"/>
    </location>
</feature>
<dbReference type="InterPro" id="IPR000477">
    <property type="entry name" value="RT_dom"/>
</dbReference>
<keyword evidence="5" id="KW-0540">Nuclease</keyword>
<evidence type="ECO:0000313" key="16">
    <source>
        <dbReference type="Proteomes" id="UP001652740"/>
    </source>
</evidence>
<dbReference type="GeneID" id="128202582"/>
<dbReference type="Gene3D" id="3.10.20.370">
    <property type="match status" value="1"/>
</dbReference>
<keyword evidence="10" id="KW-0479">Metal-binding</keyword>
<dbReference type="PROSITE" id="PS50878">
    <property type="entry name" value="RT_POL"/>
    <property type="match status" value="1"/>
</dbReference>
<evidence type="ECO:0000256" key="6">
    <source>
        <dbReference type="ARBA" id="ARBA00022750"/>
    </source>
</evidence>
<dbReference type="CDD" id="cd01647">
    <property type="entry name" value="RT_LTR"/>
    <property type="match status" value="1"/>
</dbReference>
<dbReference type="Gene3D" id="3.30.420.10">
    <property type="entry name" value="Ribonuclease H-like superfamily/Ribonuclease H"/>
    <property type="match status" value="1"/>
</dbReference>
<dbReference type="SUPFAM" id="SSF56672">
    <property type="entry name" value="DNA/RNA polymerases"/>
    <property type="match status" value="1"/>
</dbReference>
<name>A0ABM3N6Y6_GALME</name>
<dbReference type="RefSeq" id="XP_052759352.1">
    <property type="nucleotide sequence ID" value="XM_052903392.1"/>
</dbReference>
<dbReference type="CDD" id="cd09274">
    <property type="entry name" value="RNase_HI_RT_Ty3"/>
    <property type="match status" value="1"/>
</dbReference>
<keyword evidence="11" id="KW-0175">Coiled coil</keyword>
<dbReference type="InterPro" id="IPR021109">
    <property type="entry name" value="Peptidase_aspartic_dom_sf"/>
</dbReference>
<evidence type="ECO:0000256" key="1">
    <source>
        <dbReference type="ARBA" id="ARBA00012493"/>
    </source>
</evidence>
<dbReference type="InterPro" id="IPR043128">
    <property type="entry name" value="Rev_trsase/Diguanyl_cyclase"/>
</dbReference>
<dbReference type="PROSITE" id="PS50158">
    <property type="entry name" value="ZF_CCHC"/>
    <property type="match status" value="2"/>
</dbReference>
<dbReference type="Gene3D" id="3.10.10.10">
    <property type="entry name" value="HIV Type 1 Reverse Transcriptase, subunit A, domain 1"/>
    <property type="match status" value="1"/>
</dbReference>
<dbReference type="PROSITE" id="PS50994">
    <property type="entry name" value="INTEGRASE"/>
    <property type="match status" value="1"/>
</dbReference>
<keyword evidence="4" id="KW-0548">Nucleotidyltransferase</keyword>
<dbReference type="InterPro" id="IPR012337">
    <property type="entry name" value="RNaseH-like_sf"/>
</dbReference>
<dbReference type="EC" id="2.7.7.49" evidence="1"/>
<dbReference type="InterPro" id="IPR043502">
    <property type="entry name" value="DNA/RNA_pol_sf"/>
</dbReference>
<evidence type="ECO:0000256" key="8">
    <source>
        <dbReference type="ARBA" id="ARBA00023125"/>
    </source>
</evidence>
<dbReference type="SUPFAM" id="SSF53098">
    <property type="entry name" value="Ribonuclease H-like"/>
    <property type="match status" value="1"/>
</dbReference>
<dbReference type="InterPro" id="IPR041588">
    <property type="entry name" value="Integrase_H2C2"/>
</dbReference>
<feature type="domain" description="Integrase catalytic" evidence="15">
    <location>
        <begin position="1124"/>
        <end position="1275"/>
    </location>
</feature>
<dbReference type="Proteomes" id="UP001652740">
    <property type="component" value="Unplaced"/>
</dbReference>
<dbReference type="SUPFAM" id="SSF57756">
    <property type="entry name" value="Retrovirus zinc finger-like domains"/>
    <property type="match status" value="1"/>
</dbReference>
<dbReference type="SMART" id="SM00343">
    <property type="entry name" value="ZnF_C2HC"/>
    <property type="match status" value="2"/>
</dbReference>
<dbReference type="InterPro" id="IPR036397">
    <property type="entry name" value="RNaseH_sf"/>
</dbReference>
<keyword evidence="7" id="KW-0255">Endonuclease</keyword>
<evidence type="ECO:0000256" key="11">
    <source>
        <dbReference type="SAM" id="Coils"/>
    </source>
</evidence>
<dbReference type="Gene3D" id="4.10.60.10">
    <property type="entry name" value="Zinc finger, CCHC-type"/>
    <property type="match status" value="1"/>
</dbReference>
<reference evidence="17" key="1">
    <citation type="submission" date="2025-08" db="UniProtKB">
        <authorList>
            <consortium name="RefSeq"/>
        </authorList>
    </citation>
    <scope>IDENTIFICATION</scope>
    <source>
        <tissue evidence="17">Whole larvae</tissue>
    </source>
</reference>
<keyword evidence="8" id="KW-0238">DNA-binding</keyword>
<dbReference type="Gene3D" id="2.40.70.10">
    <property type="entry name" value="Acid Proteases"/>
    <property type="match status" value="1"/>
</dbReference>
<evidence type="ECO:0000259" key="14">
    <source>
        <dbReference type="PROSITE" id="PS50878"/>
    </source>
</evidence>
<evidence type="ECO:0000256" key="7">
    <source>
        <dbReference type="ARBA" id="ARBA00022759"/>
    </source>
</evidence>
<feature type="coiled-coil region" evidence="11">
    <location>
        <begin position="35"/>
        <end position="62"/>
    </location>
</feature>
<dbReference type="Pfam" id="PF00665">
    <property type="entry name" value="rve"/>
    <property type="match status" value="1"/>
</dbReference>
<sequence length="1377" mass="159522">MSTIDTKKLKKTRASLRGLLTKLENYITTNETIPQEEIQSRLQSLQETLRKLQEIQHEIETESPEEQLNEEIETRYDFEEKCTILKTKLLILQNRNHEPTAALQLSPSPSSTNSRQDRNPKMNFQPFQEKETFKNFTKRLTVYFLLNNIEDPKIKVYILLSALSPELHEKLHDLCSPEDPINMNFIELTRTLDDHIDPKPSVWALQHKFITRVQKEDETVAMYASELKKLSNNCEFKCQNCHKPTLESFISLQFIRGLKDSDIRIRILQDRETPPFTRLVQIATSMEMGKSENIRMSTDIHRYSDSLNRITNITNKSNYANTSPSQIQNRRLPITIKELKGKCYRCGKNDHQSKECGALKSICMKCNKTGHLARVCLQRNLNMNKLDDTTSNTSDDNTGDINLMKSEISEKYMIPIKIENIPINMEFDTGATLSSISLKQFKKLNIRNRIFKTDMRLRTYTGEIIKPSGVAYVKYAYKDQTFNGKLYIINQDVDAIFGRSWMKELTIKLSDINIIRNSEPSTNLDQLLEEYTNTVFRTDLGKIPNYQAHLNLKDNIQPIFIKPRRIPYALKEKVDVEIERLCSEGILTKVDHAEWGTPIVPIIKPNGTIRLCADYKVTLNKCIKDEQYPIPIIEDIFAEMNGGKYFCTLDIKQAYLNLEMDEESALLQTLSTHKGTYKVNRLMFGVKVAPSLWQKFMDQLLQGLDGVKCLFDDIIIQGTSEDQLLSRLRQVLQKLKESNLRVNREKCNFFKRSINYLGHIIDEDGLHKNKDKVKAIMKTERPKNVNELRTFLGMANYYNKFIPNLASITNPLNELLKKEKEFQWSSKCETSFNKIKQEILSERVLIHFDPKKPLIIATDASPTGLGVVLSHKLKDGSERPIAFASRSLSTSEKKYSQIDKEATAIFWGIKKFFHYCYGRKFTLITDHKPLTSIFHPHHTLPALSTMRLFHYAHFLSGFDYDVEYRPASKHSNADYLSRFPVEYVKENSRDQHCTFQQQQINTLDVRPELIARETKIDEELKILLEALKTGHSVRQHGYNDNELTLQDNCILKGTRVVIPHSLRSRVLDELHEGHVGILKMKLLARSYIYWKNIDTDIENKVKSCRACRLQQNEPPKAPLHHWEQPTEPWQRLHIDFAGPVQGYQLLVVIDAFTKWVEIYPTKITTSSWCITKLKELFTIFGIPHTLVSDNGRQFISQEFDCYLSNCGIKHSKSAPYHPATNGQAERYIQTIKRALRAMEGERGDINDKLLTIKTRLRRTPTSNGRTPYQLLFNRDIRTKLHVMFRTTPPLAVAELNNRPPVKQMYITGDRVQARSYSVRGPKWEFGNIVNRLGRLHYEVQTDQGAVWRRHVEQLLPAPGVQQCRIAAEDCYILATSR</sequence>
<evidence type="ECO:0000259" key="13">
    <source>
        <dbReference type="PROSITE" id="PS50158"/>
    </source>
</evidence>
<keyword evidence="2" id="KW-0645">Protease</keyword>
<keyword evidence="16" id="KW-1185">Reference proteome</keyword>